<evidence type="ECO:0000313" key="6">
    <source>
        <dbReference type="EMBL" id="CDP34462.1"/>
    </source>
</evidence>
<evidence type="ECO:0000259" key="5">
    <source>
        <dbReference type="PROSITE" id="PS51746"/>
    </source>
</evidence>
<keyword evidence="3 4" id="KW-0904">Protein phosphatase</keyword>
<dbReference type="PROSITE" id="PS01032">
    <property type="entry name" value="PPM_1"/>
    <property type="match status" value="1"/>
</dbReference>
<keyword evidence="2 4" id="KW-0378">Hydrolase</keyword>
<reference evidence="6" key="2">
    <citation type="submission" date="2014-06" db="EMBL/GenBank/DDBJ databases">
        <title>The complete genome of Blastobotrys (Arxula) adeninivorans LS3 - a yeast of biotechnological interest.</title>
        <authorList>
            <person name="Kunze G."/>
            <person name="Gaillardin C."/>
            <person name="Czernicka M."/>
            <person name="Durrens P."/>
            <person name="Martin T."/>
            <person name="Boer E."/>
            <person name="Gabaldon T."/>
            <person name="Cruz J."/>
            <person name="Talla E."/>
            <person name="Marck C."/>
            <person name="Goffeau A."/>
            <person name="Barbe V."/>
            <person name="Baret P."/>
            <person name="Baronian K."/>
            <person name="Beier S."/>
            <person name="Bleykasten C."/>
            <person name="Bode R."/>
            <person name="Casaregola S."/>
            <person name="Despons L."/>
            <person name="Fairhead C."/>
            <person name="Giersberg M."/>
            <person name="Gierski P."/>
            <person name="Hahnel U."/>
            <person name="Hartmann A."/>
            <person name="Jankowska D."/>
            <person name="Jubin C."/>
            <person name="Jung P."/>
            <person name="Lafontaine I."/>
            <person name="Leh-Louis V."/>
            <person name="Lemaire M."/>
            <person name="Marcet-Houben M."/>
            <person name="Mascher M."/>
            <person name="Morel G."/>
            <person name="Richard G.-F."/>
            <person name="Riechen J."/>
            <person name="Sacerdot C."/>
            <person name="Sarkar A."/>
            <person name="Savel G."/>
            <person name="Schacherer J."/>
            <person name="Sherman D."/>
            <person name="Straub M.-L."/>
            <person name="Stein N."/>
            <person name="Thierry A."/>
            <person name="Trautwein-Schult A."/>
            <person name="Westhof E."/>
            <person name="Worch S."/>
            <person name="Dujon B."/>
            <person name="Souciet J.-L."/>
            <person name="Wincker P."/>
            <person name="Scholz U."/>
            <person name="Neuveglise N."/>
        </authorList>
    </citation>
    <scope>NUCLEOTIDE SEQUENCE</scope>
    <source>
        <strain evidence="6">LS3</strain>
    </source>
</reference>
<dbReference type="GO" id="GO:0004722">
    <property type="term" value="F:protein serine/threonine phosphatase activity"/>
    <property type="evidence" value="ECO:0007669"/>
    <property type="project" value="InterPro"/>
</dbReference>
<sequence>MWNIGTCATINPRFRQEMEDTFAVKSNLVDKRDLFVAMFDGHGGKDAAQWCANNFGRIFRHQMLQLGQRFQKIAVLNYTFTTADKLLPQGDQSGCTAAVAYLYHPDHHDPRQLSLCLANTGDTRIVLCNNGTAGRLTIDHTCKNAKERRRVRKSGGIVLHNRVSGILQLSRSIGDHDLRPYVCCAPYTAEITIVPGDEFIILATDGVWHVLKDQEAVDIVRMAQDPQQGSQAIIDQCLVRGSRDNISCIVIELGYLENHD</sequence>
<dbReference type="InterPro" id="IPR036457">
    <property type="entry name" value="PPM-type-like_dom_sf"/>
</dbReference>
<dbReference type="Gene3D" id="3.60.40.10">
    <property type="entry name" value="PPM-type phosphatase domain"/>
    <property type="match status" value="1"/>
</dbReference>
<dbReference type="SMART" id="SM00332">
    <property type="entry name" value="PP2Cc"/>
    <property type="match status" value="1"/>
</dbReference>
<dbReference type="CDD" id="cd00143">
    <property type="entry name" value="PP2Cc"/>
    <property type="match status" value="1"/>
</dbReference>
<comment type="similarity">
    <text evidence="4">Belongs to the PP2C family.</text>
</comment>
<feature type="domain" description="PPM-type phosphatase" evidence="5">
    <location>
        <begin position="3"/>
        <end position="253"/>
    </location>
</feature>
<evidence type="ECO:0000256" key="4">
    <source>
        <dbReference type="RuleBase" id="RU003465"/>
    </source>
</evidence>
<name>A0A060T6C1_BLAAD</name>
<dbReference type="InterPro" id="IPR015655">
    <property type="entry name" value="PP2C"/>
</dbReference>
<dbReference type="InterPro" id="IPR001932">
    <property type="entry name" value="PPM-type_phosphatase-like_dom"/>
</dbReference>
<reference evidence="6" key="1">
    <citation type="submission" date="2014-02" db="EMBL/GenBank/DDBJ databases">
        <authorList>
            <person name="Genoscope - CEA"/>
        </authorList>
    </citation>
    <scope>NUCLEOTIDE SEQUENCE</scope>
    <source>
        <strain evidence="6">LS3</strain>
    </source>
</reference>
<dbReference type="EMBL" id="HG937693">
    <property type="protein sequence ID" value="CDP34462.1"/>
    <property type="molecule type" value="Genomic_DNA"/>
</dbReference>
<dbReference type="PhylomeDB" id="A0A060T6C1"/>
<keyword evidence="1" id="KW-0479">Metal-binding</keyword>
<dbReference type="PROSITE" id="PS51746">
    <property type="entry name" value="PPM_2"/>
    <property type="match status" value="1"/>
</dbReference>
<dbReference type="AlphaFoldDB" id="A0A060T6C1"/>
<dbReference type="SUPFAM" id="SSF81606">
    <property type="entry name" value="PP2C-like"/>
    <property type="match status" value="1"/>
</dbReference>
<evidence type="ECO:0000256" key="3">
    <source>
        <dbReference type="ARBA" id="ARBA00022912"/>
    </source>
</evidence>
<evidence type="ECO:0000256" key="2">
    <source>
        <dbReference type="ARBA" id="ARBA00022801"/>
    </source>
</evidence>
<organism evidence="6">
    <name type="scientific">Blastobotrys adeninivorans</name>
    <name type="common">Yeast</name>
    <name type="synonym">Arxula adeninivorans</name>
    <dbReference type="NCBI Taxonomy" id="409370"/>
    <lineage>
        <taxon>Eukaryota</taxon>
        <taxon>Fungi</taxon>
        <taxon>Dikarya</taxon>
        <taxon>Ascomycota</taxon>
        <taxon>Saccharomycotina</taxon>
        <taxon>Dipodascomycetes</taxon>
        <taxon>Dipodascales</taxon>
        <taxon>Trichomonascaceae</taxon>
        <taxon>Blastobotrys</taxon>
    </lineage>
</organism>
<dbReference type="Pfam" id="PF00481">
    <property type="entry name" value="PP2C"/>
    <property type="match status" value="1"/>
</dbReference>
<protein>
    <submittedName>
        <fullName evidence="6">ARAD1C13046p</fullName>
    </submittedName>
</protein>
<dbReference type="PANTHER" id="PTHR13832">
    <property type="entry name" value="PROTEIN PHOSPHATASE 2C"/>
    <property type="match status" value="1"/>
</dbReference>
<proteinExistence type="inferred from homology"/>
<dbReference type="PANTHER" id="PTHR13832:SF827">
    <property type="entry name" value="PROTEIN PHOSPHATASE 1L"/>
    <property type="match status" value="1"/>
</dbReference>
<accession>A0A060T6C1</accession>
<dbReference type="GO" id="GO:0046872">
    <property type="term" value="F:metal ion binding"/>
    <property type="evidence" value="ECO:0007669"/>
    <property type="project" value="UniProtKB-KW"/>
</dbReference>
<gene>
    <name evidence="6" type="ORF">GNLVRS02_ARAD1C13046g</name>
</gene>
<evidence type="ECO:0000256" key="1">
    <source>
        <dbReference type="ARBA" id="ARBA00022723"/>
    </source>
</evidence>
<dbReference type="InterPro" id="IPR000222">
    <property type="entry name" value="PP2C_BS"/>
</dbReference>